<evidence type="ECO:0000256" key="2">
    <source>
        <dbReference type="ARBA" id="ARBA00023306"/>
    </source>
</evidence>
<dbReference type="GO" id="GO:0019903">
    <property type="term" value="F:protein phosphatase binding"/>
    <property type="evidence" value="ECO:0007669"/>
    <property type="project" value="InterPro"/>
</dbReference>
<dbReference type="FunCoup" id="A0A2V0NTI4">
    <property type="interactions" value="2134"/>
</dbReference>
<feature type="compositionally biased region" description="Gly residues" evidence="3">
    <location>
        <begin position="273"/>
        <end position="289"/>
    </location>
</feature>
<feature type="compositionally biased region" description="Gly residues" evidence="3">
    <location>
        <begin position="726"/>
        <end position="759"/>
    </location>
</feature>
<dbReference type="PANTHER" id="PTHR12634">
    <property type="entry name" value="SIT4 YEAST -ASSOCIATING PROTEIN-RELATED"/>
    <property type="match status" value="1"/>
</dbReference>
<dbReference type="InParanoid" id="A0A2V0NTI4"/>
<sequence length="793" mass="81701">MAFWRVAGFAQPSPIEQILDKEEYTLEELLDEDDIIQECKSLNGRLIAFLRGKEVVEQLLRYLVQPPSDPDDPKKQYKYPFTACEVFCCEVEAVFNTLLEDEALLDLLFSLLDAEPPLSCKTAGYFGRVVGQLLLRKTNEMMQYLSNHDGILEKLVAHLDVTSIADVIKRLAGADEQSSMVFMPMHTQWLVETPLLDMLLERLGPGWSSDAVTNAADILTAIAHTQPSALSAKLMEPPSIAALFKRALEPGGRVLVPALEVCSALLEPRRGLEGMGGGDGPTGGGGLGEGASPTAAAAAAARPRADALRAMLVYLPQLVSFLASSDADTVQETPYGLLAPPLGRARLKVVELLAVLLHVGDEDVDAALIAANALGLVMDLFAQYPFNNLLHHQVYYMLRGLLLRATPMMVSHTFGTCRLVAWLAGLPTAVTPRARPGGPEPRGPLRAGYLGHVTRMANLLIDAASQKPAVADALAADEAWAAFAAGELQRRNEIEDVTHWECGRPTSAEMGELGSDGDDFQNDMDLEQMTGMQPALYHRYGVLDDDGDDDEEGAAGAGAGGEYGNSAYGSMLAAAMQNMDLSDGSGGGGSGGGDDGVLGEVKEREVEGVSGGGGGGGTGGSWSLLAHPGAQAAAAAAADAGAERAMEDDAVLLSTSDDEDAASGSTGSGSPGRGELVPRGSGGGTAPEASSGALLEGGSGGGGGLATSPPGDDIVVVEPPADAAGSSGGGGGAAAAGGGSSGGGSGEVGRDVGGAGSGEEQGFEEHASWGSGAPPPQQRPQQQPQLAKVAEEV</sequence>
<name>A0A2V0NTI4_9CHLO</name>
<dbReference type="InterPro" id="IPR016024">
    <property type="entry name" value="ARM-type_fold"/>
</dbReference>
<feature type="region of interest" description="Disordered" evidence="3">
    <location>
        <begin position="655"/>
        <end position="793"/>
    </location>
</feature>
<feature type="region of interest" description="Disordered" evidence="3">
    <location>
        <begin position="270"/>
        <end position="292"/>
    </location>
</feature>
<reference evidence="4 5" key="1">
    <citation type="journal article" date="2018" name="Sci. Rep.">
        <title>Raphidocelis subcapitata (=Pseudokirchneriella subcapitata) provides an insight into genome evolution and environmental adaptations in the Sphaeropleales.</title>
        <authorList>
            <person name="Suzuki S."/>
            <person name="Yamaguchi H."/>
            <person name="Nakajima N."/>
            <person name="Kawachi M."/>
        </authorList>
    </citation>
    <scope>NUCLEOTIDE SEQUENCE [LARGE SCALE GENOMIC DNA]</scope>
    <source>
        <strain evidence="4 5">NIES-35</strain>
    </source>
</reference>
<dbReference type="SUPFAM" id="SSF48371">
    <property type="entry name" value="ARM repeat"/>
    <property type="match status" value="1"/>
</dbReference>
<comment type="similarity">
    <text evidence="1">Belongs to the SAPS family.</text>
</comment>
<protein>
    <submittedName>
        <fullName evidence="4">Uncharacterized protein</fullName>
    </submittedName>
</protein>
<dbReference type="Pfam" id="PF04499">
    <property type="entry name" value="SAPS"/>
    <property type="match status" value="1"/>
</dbReference>
<feature type="compositionally biased region" description="Gly residues" evidence="3">
    <location>
        <begin position="695"/>
        <end position="705"/>
    </location>
</feature>
<dbReference type="EMBL" id="BDRX01000014">
    <property type="protein sequence ID" value="GBF89982.1"/>
    <property type="molecule type" value="Genomic_DNA"/>
</dbReference>
<gene>
    <name evidence="4" type="ORF">Rsub_02688</name>
</gene>
<dbReference type="STRING" id="307507.A0A2V0NTI4"/>
<keyword evidence="2" id="KW-0131">Cell cycle</keyword>
<evidence type="ECO:0000256" key="3">
    <source>
        <dbReference type="SAM" id="MobiDB-lite"/>
    </source>
</evidence>
<accession>A0A2V0NTI4</accession>
<dbReference type="PANTHER" id="PTHR12634:SF8">
    <property type="entry name" value="FIERY MOUNTAIN, ISOFORM D"/>
    <property type="match status" value="1"/>
</dbReference>
<dbReference type="OrthoDB" id="295029at2759"/>
<evidence type="ECO:0000256" key="1">
    <source>
        <dbReference type="ARBA" id="ARBA00006180"/>
    </source>
</evidence>
<dbReference type="GO" id="GO:0019888">
    <property type="term" value="F:protein phosphatase regulator activity"/>
    <property type="evidence" value="ECO:0007669"/>
    <property type="project" value="TreeGrafter"/>
</dbReference>
<evidence type="ECO:0000313" key="4">
    <source>
        <dbReference type="EMBL" id="GBF89982.1"/>
    </source>
</evidence>
<comment type="caution">
    <text evidence="4">The sequence shown here is derived from an EMBL/GenBank/DDBJ whole genome shotgun (WGS) entry which is preliminary data.</text>
</comment>
<evidence type="ECO:0000313" key="5">
    <source>
        <dbReference type="Proteomes" id="UP000247498"/>
    </source>
</evidence>
<organism evidence="4 5">
    <name type="scientific">Raphidocelis subcapitata</name>
    <dbReference type="NCBI Taxonomy" id="307507"/>
    <lineage>
        <taxon>Eukaryota</taxon>
        <taxon>Viridiplantae</taxon>
        <taxon>Chlorophyta</taxon>
        <taxon>core chlorophytes</taxon>
        <taxon>Chlorophyceae</taxon>
        <taxon>CS clade</taxon>
        <taxon>Sphaeropleales</taxon>
        <taxon>Selenastraceae</taxon>
        <taxon>Raphidocelis</taxon>
    </lineage>
</organism>
<dbReference type="InterPro" id="IPR007587">
    <property type="entry name" value="SAPS"/>
</dbReference>
<proteinExistence type="inferred from homology"/>
<keyword evidence="5" id="KW-1185">Reference proteome</keyword>
<dbReference type="AlphaFoldDB" id="A0A2V0NTI4"/>
<dbReference type="Proteomes" id="UP000247498">
    <property type="component" value="Unassembled WGS sequence"/>
</dbReference>